<feature type="compositionally biased region" description="Basic residues" evidence="8">
    <location>
        <begin position="59"/>
        <end position="71"/>
    </location>
</feature>
<feature type="region of interest" description="Disordered" evidence="8">
    <location>
        <begin position="222"/>
        <end position="246"/>
    </location>
</feature>
<evidence type="ECO:0000313" key="9">
    <source>
        <dbReference type="EMBL" id="EER34851.1"/>
    </source>
</evidence>
<feature type="region of interest" description="Disordered" evidence="8">
    <location>
        <begin position="707"/>
        <end position="887"/>
    </location>
</feature>
<reference evidence="9 10" key="1">
    <citation type="journal article" date="2009" name="Nature">
        <title>Evolution of pathogenicity and sexual reproduction in eight Candida genomes.</title>
        <authorList>
            <person name="Butler G."/>
            <person name="Rasmussen M.D."/>
            <person name="Lin M.F."/>
            <person name="Santos M.A."/>
            <person name="Sakthikumar S."/>
            <person name="Munro C.A."/>
            <person name="Rheinbay E."/>
            <person name="Grabherr M."/>
            <person name="Forche A."/>
            <person name="Reedy J.L."/>
            <person name="Agrafioti I."/>
            <person name="Arnaud M.B."/>
            <person name="Bates S."/>
            <person name="Brown A.J."/>
            <person name="Brunke S."/>
            <person name="Costanzo M.C."/>
            <person name="Fitzpatrick D.A."/>
            <person name="de Groot P.W."/>
            <person name="Harris D."/>
            <person name="Hoyer L.L."/>
            <person name="Hube B."/>
            <person name="Klis F.M."/>
            <person name="Kodira C."/>
            <person name="Lennard N."/>
            <person name="Logue M.E."/>
            <person name="Martin R."/>
            <person name="Neiman A.M."/>
            <person name="Nikolaou E."/>
            <person name="Quail M.A."/>
            <person name="Quinn J."/>
            <person name="Santos M.C."/>
            <person name="Schmitzberger F.F."/>
            <person name="Sherlock G."/>
            <person name="Shah P."/>
            <person name="Silverstein K.A."/>
            <person name="Skrzypek M.S."/>
            <person name="Soll D."/>
            <person name="Staggs R."/>
            <person name="Stansfield I."/>
            <person name="Stumpf M.P."/>
            <person name="Sudbery P.E."/>
            <person name="Srikantha T."/>
            <person name="Zeng Q."/>
            <person name="Berman J."/>
            <person name="Berriman M."/>
            <person name="Heitman J."/>
            <person name="Gow N.A."/>
            <person name="Lorenz M.C."/>
            <person name="Birren B.W."/>
            <person name="Kellis M."/>
            <person name="Cuomo C.A."/>
        </authorList>
    </citation>
    <scope>NUCLEOTIDE SEQUENCE [LARGE SCALE GENOMIC DNA]</scope>
    <source>
        <strain evidence="10">ATCC MYA-3404 / T1</strain>
    </source>
</reference>
<comment type="function">
    <text evidence="7">May act as a negative regulator of salt tolerance.</text>
</comment>
<keyword evidence="4 7" id="KW-0963">Cytoplasm</keyword>
<proteinExistence type="inferred from homology"/>
<feature type="compositionally biased region" description="Acidic residues" evidence="8">
    <location>
        <begin position="108"/>
        <end position="127"/>
    </location>
</feature>
<feature type="region of interest" description="Disordered" evidence="8">
    <location>
        <begin position="1138"/>
        <end position="1165"/>
    </location>
</feature>
<feature type="compositionally biased region" description="Low complexity" evidence="8">
    <location>
        <begin position="1085"/>
        <end position="1097"/>
    </location>
</feature>
<sequence>MSDIMDRSENSTTKFKLGDNIHFEISSSSPSNQPKSGISQDQSKQRLVSNNQESASSVSKRKKKKNKKNKSKLAASTIHAHLNNPGDDYPTSRVIKQAPNGDVIVESLDGEEEEDDEDDDDEDDENNAECLGNNSHQHHHHHHHSHGRHHSDKRNDDCEYSSNGTSCNTRKNSSSSNTNLWDSASIEEQERLKEFWESLGESKKLELVRIDKDSIMKMFKSETRQHLQQLSSQNNGTSSGLGSNNNGSNGNNFCTCKYCGRRNNIIEEELENIYDNHFDDIIDFIHDVRDINDLNALPGLLFGGFHMLEEERRLQRRQLKFKEKWDQAQSQQHNHHHSNNHQLPPPTQQQAKSHSLNPTQVQNDIKVNFIQDQMEKFKNHIEKLTSASDQQNGEPSSNKSTEVHLRTSFDENDLKNSNESQLFNKLLDPKLFEALESMDLDKMKEISKLDPENSNSIHILEKATSLREIVRDLNNVDKANLQKGISYVSNMGKFFSNIAAINARNGVEGSVIGNRLDDQISKGLSTFAEDLLKNDGNSFIGMMEALSESRTAREELLKESPNATIHNTSSKYAWVDEDDKVEIEVHTCDNPHHHHHHHTPRFEEFEDDEEEEVEDADEEEEDDDEEDEDEDDEEDYEDEEEDEEDYDDDEDEDASDTESEISEEEKMQEIRRLFLIQVIKLFQERLKNAYKEKLSQDRTQKLIEELEAEENAKKEREMKKLKQKEKAKEKKRLQQLAKEEERKKKELELKAKEEEQRLQKEKLKAEQKKRKEEQKLKREEEKKKRMEELKRKEEEHKKKVEAQQKREEEAKRLKEERRKKAEEERKQKEEEKKQKEMLKKQKEEEKRQKELLKKKKEEEEARLKREQQEKEEEEKQKRLQAQDHDDDDIVRQIESERYKFSTGNNPHDPLVNGNPLLNHLYQAATTSMPTTPTSDGFPTLTALQSVPPLIGQHPLQQQPQQVPLSLPQGQNLQQSIVPPPSSSTHQPPISQQYQYSSEFISNTFQNGSNLLKQPSIMNSPQTVLINLLNNGSSNTVTNGLNGGSGNATITAGNTLSPWSSKSRLNSLTASTQQPFSATTGSQFVSSNPQSSTLPSSTVAGGVGSAQSSTNFSPFNAFADPLNTDTFISTPVSGNSNNIWMNSGNGKTTNSGTTGSRSNSIWSNPNEPSLISTNTANGSGLWNNSNNNNGNTTTNSSEVDLIQSTTFNCFQILQNSGQVEFGFAPLVNLFQNVKTILNMPNLSINQFISCCTSFNATSIYQFNLKYDEFGAVTHVNVVLNGLPRASPPPVSGQQVNGGGLSSFVNTSSPPGLFSDQNGVNSSFLSPIGELTNNTGNSNGLSRKLWN</sequence>
<feature type="compositionally biased region" description="Low complexity" evidence="8">
    <location>
        <begin position="25"/>
        <end position="39"/>
    </location>
</feature>
<feature type="region of interest" description="Disordered" evidence="8">
    <location>
        <begin position="1062"/>
        <end position="1099"/>
    </location>
</feature>
<organism evidence="9 10">
    <name type="scientific">Candida tropicalis (strain ATCC MYA-3404 / T1)</name>
    <name type="common">Yeast</name>
    <dbReference type="NCBI Taxonomy" id="294747"/>
    <lineage>
        <taxon>Eukaryota</taxon>
        <taxon>Fungi</taxon>
        <taxon>Dikarya</taxon>
        <taxon>Ascomycota</taxon>
        <taxon>Saccharomycotina</taxon>
        <taxon>Pichiomycetes</taxon>
        <taxon>Debaryomycetaceae</taxon>
        <taxon>Candida/Lodderomyces clade</taxon>
        <taxon>Candida</taxon>
    </lineage>
</organism>
<dbReference type="OrthoDB" id="21629at2759"/>
<dbReference type="Pfam" id="PF13945">
    <property type="entry name" value="NST1"/>
    <property type="match status" value="2"/>
</dbReference>
<feature type="compositionally biased region" description="Basic and acidic residues" evidence="8">
    <location>
        <begin position="737"/>
        <end position="887"/>
    </location>
</feature>
<feature type="compositionally biased region" description="Acidic residues" evidence="8">
    <location>
        <begin position="604"/>
        <end position="663"/>
    </location>
</feature>
<evidence type="ECO:0000256" key="6">
    <source>
        <dbReference type="ARBA" id="ARBA00023054"/>
    </source>
</evidence>
<evidence type="ECO:0000256" key="1">
    <source>
        <dbReference type="ARBA" id="ARBA00004496"/>
    </source>
</evidence>
<dbReference type="EMBL" id="GG692396">
    <property type="protein sequence ID" value="EER34851.1"/>
    <property type="molecule type" value="Genomic_DNA"/>
</dbReference>
<dbReference type="GO" id="GO:0005737">
    <property type="term" value="C:cytoplasm"/>
    <property type="evidence" value="ECO:0007669"/>
    <property type="project" value="UniProtKB-SubCell"/>
</dbReference>
<feature type="compositionally biased region" description="Polar residues" evidence="8">
    <location>
        <begin position="348"/>
        <end position="357"/>
    </location>
</feature>
<evidence type="ECO:0000256" key="7">
    <source>
        <dbReference type="RuleBase" id="RU049441"/>
    </source>
</evidence>
<dbReference type="InterPro" id="IPR025279">
    <property type="entry name" value="NST1"/>
</dbReference>
<feature type="compositionally biased region" description="Basic residues" evidence="8">
    <location>
        <begin position="136"/>
        <end position="152"/>
    </location>
</feature>
<name>C5M781_CANTT</name>
<keyword evidence="5 7" id="KW-0346">Stress response</keyword>
<dbReference type="SUPFAM" id="SSF48371">
    <property type="entry name" value="ARM repeat"/>
    <property type="match status" value="1"/>
</dbReference>
<dbReference type="GeneID" id="8301532"/>
<evidence type="ECO:0000256" key="8">
    <source>
        <dbReference type="SAM" id="MobiDB-lite"/>
    </source>
</evidence>
<feature type="region of interest" description="Disordered" evidence="8">
    <location>
        <begin position="322"/>
        <end position="357"/>
    </location>
</feature>
<comment type="similarity">
    <text evidence="2 7">Belongs to the NST1 family.</text>
</comment>
<accession>C5M781</accession>
<evidence type="ECO:0000256" key="5">
    <source>
        <dbReference type="ARBA" id="ARBA00023016"/>
    </source>
</evidence>
<feature type="region of interest" description="Disordered" evidence="8">
    <location>
        <begin position="1"/>
        <end position="182"/>
    </location>
</feature>
<feature type="compositionally biased region" description="Polar residues" evidence="8">
    <location>
        <begin position="1062"/>
        <end position="1084"/>
    </location>
</feature>
<keyword evidence="10" id="KW-1185">Reference proteome</keyword>
<evidence type="ECO:0000313" key="10">
    <source>
        <dbReference type="Proteomes" id="UP000002037"/>
    </source>
</evidence>
<feature type="compositionally biased region" description="Low complexity" evidence="8">
    <location>
        <begin position="227"/>
        <end position="246"/>
    </location>
</feature>
<feature type="compositionally biased region" description="Low complexity" evidence="8">
    <location>
        <begin position="1141"/>
        <end position="1159"/>
    </location>
</feature>
<feature type="compositionally biased region" description="Polar residues" evidence="8">
    <location>
        <begin position="971"/>
        <end position="989"/>
    </location>
</feature>
<feature type="compositionally biased region" description="Low complexity" evidence="8">
    <location>
        <begin position="165"/>
        <end position="179"/>
    </location>
</feature>
<dbReference type="KEGG" id="ctp:CTRG_01713"/>
<feature type="region of interest" description="Disordered" evidence="8">
    <location>
        <begin position="589"/>
        <end position="667"/>
    </location>
</feature>
<gene>
    <name evidence="9" type="ORF">CTRG_01713</name>
</gene>
<feature type="compositionally biased region" description="Polar residues" evidence="8">
    <location>
        <begin position="40"/>
        <end position="53"/>
    </location>
</feature>
<evidence type="ECO:0000256" key="3">
    <source>
        <dbReference type="ARBA" id="ARBA00020733"/>
    </source>
</evidence>
<dbReference type="HOGENOM" id="CLU_003284_0_0_1"/>
<protein>
    <recommendedName>
        <fullName evidence="3 7">Stress response protein NST1</fullName>
    </recommendedName>
</protein>
<dbReference type="VEuPathDB" id="FungiDB:CTRG_01713"/>
<dbReference type="RefSeq" id="XP_002547406.1">
    <property type="nucleotide sequence ID" value="XM_002547360.1"/>
</dbReference>
<comment type="subcellular location">
    <subcellularLocation>
        <location evidence="1 7">Cytoplasm</location>
    </subcellularLocation>
</comment>
<dbReference type="eggNOG" id="ENOG502QSSK">
    <property type="taxonomic scope" value="Eukaryota"/>
</dbReference>
<evidence type="ECO:0000256" key="2">
    <source>
        <dbReference type="ARBA" id="ARBA00007112"/>
    </source>
</evidence>
<evidence type="ECO:0000256" key="4">
    <source>
        <dbReference type="ARBA" id="ARBA00022490"/>
    </source>
</evidence>
<dbReference type="Proteomes" id="UP000002037">
    <property type="component" value="Unassembled WGS sequence"/>
</dbReference>
<keyword evidence="6 7" id="KW-0175">Coiled coil</keyword>
<feature type="region of interest" description="Disordered" evidence="8">
    <location>
        <begin position="970"/>
        <end position="990"/>
    </location>
</feature>
<feature type="compositionally biased region" description="Basic and acidic residues" evidence="8">
    <location>
        <begin position="707"/>
        <end position="728"/>
    </location>
</feature>
<dbReference type="InterPro" id="IPR016024">
    <property type="entry name" value="ARM-type_fold"/>
</dbReference>